<dbReference type="PRINTS" id="PR00401">
    <property type="entry name" value="SH2DOMAIN"/>
</dbReference>
<feature type="domain" description="Ras-associating" evidence="9">
    <location>
        <begin position="232"/>
        <end position="318"/>
    </location>
</feature>
<dbReference type="PROSITE" id="PS50003">
    <property type="entry name" value="PH_DOMAIN"/>
    <property type="match status" value="1"/>
</dbReference>
<keyword evidence="11 12" id="KW-0675">Receptor</keyword>
<dbReference type="KEGG" id="lak:106171804"/>
<dbReference type="Gene3D" id="2.30.29.30">
    <property type="entry name" value="Pleckstrin-homology domain (PH domain)/Phosphotyrosine-binding domain (PTB)"/>
    <property type="match status" value="1"/>
</dbReference>
<evidence type="ECO:0000313" key="11">
    <source>
        <dbReference type="RefSeq" id="XP_013407725.1"/>
    </source>
</evidence>
<dbReference type="Gene3D" id="3.30.505.10">
    <property type="entry name" value="SH2 domain"/>
    <property type="match status" value="1"/>
</dbReference>
<dbReference type="InterPro" id="IPR036860">
    <property type="entry name" value="SH2_dom_sf"/>
</dbReference>
<dbReference type="GO" id="GO:0005737">
    <property type="term" value="C:cytoplasm"/>
    <property type="evidence" value="ECO:0007669"/>
    <property type="project" value="UniProtKB-SubCell"/>
</dbReference>
<dbReference type="PANTHER" id="PTHR11243">
    <property type="entry name" value="GROWTH FACTOR RECEPTOR-BOUND PROTEIN"/>
    <property type="match status" value="1"/>
</dbReference>
<dbReference type="PROSITE" id="PS50200">
    <property type="entry name" value="RA"/>
    <property type="match status" value="1"/>
</dbReference>
<feature type="domain" description="PH" evidence="8">
    <location>
        <begin position="366"/>
        <end position="475"/>
    </location>
</feature>
<evidence type="ECO:0000256" key="3">
    <source>
        <dbReference type="ARBA" id="ARBA00022490"/>
    </source>
</evidence>
<dbReference type="InterPro" id="IPR000980">
    <property type="entry name" value="SH2"/>
</dbReference>
<feature type="region of interest" description="Disordered" evidence="6">
    <location>
        <begin position="1"/>
        <end position="44"/>
    </location>
</feature>
<dbReference type="Pfam" id="PF08947">
    <property type="entry name" value="BPS"/>
    <property type="match status" value="1"/>
</dbReference>
<evidence type="ECO:0000256" key="2">
    <source>
        <dbReference type="ARBA" id="ARBA00006708"/>
    </source>
</evidence>
<evidence type="ECO:0000256" key="4">
    <source>
        <dbReference type="ARBA" id="ARBA00022999"/>
    </source>
</evidence>
<feature type="domain" description="SH2" evidence="7">
    <location>
        <begin position="606"/>
        <end position="702"/>
    </location>
</feature>
<dbReference type="AlphaFoldDB" id="A0A1S3JBE0"/>
<dbReference type="PANTHER" id="PTHR11243:SF38">
    <property type="entry name" value="GROWTH FACTOR RECEPTOR-BOUND PROTEIN 14-LIKE ISOFORM X1"/>
    <property type="match status" value="1"/>
</dbReference>
<evidence type="ECO:0000259" key="7">
    <source>
        <dbReference type="PROSITE" id="PS50001"/>
    </source>
</evidence>
<dbReference type="InterPro" id="IPR039664">
    <property type="entry name" value="GRB/APBB1IP"/>
</dbReference>
<dbReference type="RefSeq" id="XP_023932448.1">
    <property type="nucleotide sequence ID" value="XM_024076680.1"/>
</dbReference>
<feature type="region of interest" description="Disordered" evidence="6">
    <location>
        <begin position="175"/>
        <end position="211"/>
    </location>
</feature>
<organism evidence="10 11">
    <name type="scientific">Lingula anatina</name>
    <name type="common">Brachiopod</name>
    <name type="synonym">Lingula unguis</name>
    <dbReference type="NCBI Taxonomy" id="7574"/>
    <lineage>
        <taxon>Eukaryota</taxon>
        <taxon>Metazoa</taxon>
        <taxon>Spiralia</taxon>
        <taxon>Lophotrochozoa</taxon>
        <taxon>Brachiopoda</taxon>
        <taxon>Linguliformea</taxon>
        <taxon>Lingulata</taxon>
        <taxon>Lingulida</taxon>
        <taxon>Linguloidea</taxon>
        <taxon>Lingulidae</taxon>
        <taxon>Lingula</taxon>
    </lineage>
</organism>
<dbReference type="STRING" id="7574.A0A1S3JBE0"/>
<comment type="similarity">
    <text evidence="2">Belongs to the GRB7/10/14 family.</text>
</comment>
<dbReference type="Proteomes" id="UP000085678">
    <property type="component" value="Unplaced"/>
</dbReference>
<name>A0A1S3JBE0_LINAN</name>
<evidence type="ECO:0000256" key="5">
    <source>
        <dbReference type="PROSITE-ProRule" id="PRU00191"/>
    </source>
</evidence>
<keyword evidence="3" id="KW-0963">Cytoplasm</keyword>
<dbReference type="Pfam" id="PF00017">
    <property type="entry name" value="SH2"/>
    <property type="match status" value="1"/>
</dbReference>
<evidence type="ECO:0000256" key="1">
    <source>
        <dbReference type="ARBA" id="ARBA00004496"/>
    </source>
</evidence>
<feature type="compositionally biased region" description="Low complexity" evidence="6">
    <location>
        <begin position="185"/>
        <end position="198"/>
    </location>
</feature>
<dbReference type="CDD" id="cd17112">
    <property type="entry name" value="RA_MRL_like"/>
    <property type="match status" value="1"/>
</dbReference>
<dbReference type="SUPFAM" id="SSF54236">
    <property type="entry name" value="Ubiquitin-like"/>
    <property type="match status" value="1"/>
</dbReference>
<dbReference type="InterPro" id="IPR015042">
    <property type="entry name" value="BPS-dom"/>
</dbReference>
<dbReference type="Gene3D" id="3.10.20.90">
    <property type="entry name" value="Phosphatidylinositol 3-kinase Catalytic Subunit, Chain A, domain 1"/>
    <property type="match status" value="1"/>
</dbReference>
<comment type="subcellular location">
    <subcellularLocation>
        <location evidence="1">Cytoplasm</location>
    </subcellularLocation>
</comment>
<dbReference type="SMART" id="SM00233">
    <property type="entry name" value="PH"/>
    <property type="match status" value="1"/>
</dbReference>
<keyword evidence="4 5" id="KW-0727">SH2 domain</keyword>
<dbReference type="CDD" id="cd01259">
    <property type="entry name" value="PH_APBB1IP"/>
    <property type="match status" value="1"/>
</dbReference>
<dbReference type="OrthoDB" id="6278443at2759"/>
<dbReference type="SUPFAM" id="SSF50729">
    <property type="entry name" value="PH domain-like"/>
    <property type="match status" value="1"/>
</dbReference>
<evidence type="ECO:0000259" key="9">
    <source>
        <dbReference type="PROSITE" id="PS50200"/>
    </source>
</evidence>
<accession>A0A1S3JBE0</accession>
<dbReference type="SMART" id="SM00314">
    <property type="entry name" value="RA"/>
    <property type="match status" value="1"/>
</dbReference>
<proteinExistence type="inferred from homology"/>
<protein>
    <submittedName>
        <fullName evidence="11 12">Growth factor receptor-bound protein 14 isoform X1</fullName>
    </submittedName>
</protein>
<evidence type="ECO:0000313" key="10">
    <source>
        <dbReference type="Proteomes" id="UP000085678"/>
    </source>
</evidence>
<dbReference type="SUPFAM" id="SSF55550">
    <property type="entry name" value="SH2 domain"/>
    <property type="match status" value="1"/>
</dbReference>
<feature type="region of interest" description="Disordered" evidence="6">
    <location>
        <begin position="78"/>
        <end position="113"/>
    </location>
</feature>
<dbReference type="GeneID" id="106171804"/>
<evidence type="ECO:0000259" key="8">
    <source>
        <dbReference type="PROSITE" id="PS50003"/>
    </source>
</evidence>
<dbReference type="InterPro" id="IPR001849">
    <property type="entry name" value="PH_domain"/>
</dbReference>
<dbReference type="InterPro" id="IPR011993">
    <property type="entry name" value="PH-like_dom_sf"/>
</dbReference>
<dbReference type="Pfam" id="PF21989">
    <property type="entry name" value="RA_2"/>
    <property type="match status" value="1"/>
</dbReference>
<dbReference type="InterPro" id="IPR029071">
    <property type="entry name" value="Ubiquitin-like_domsf"/>
</dbReference>
<evidence type="ECO:0000313" key="12">
    <source>
        <dbReference type="RefSeq" id="XP_023932448.1"/>
    </source>
</evidence>
<evidence type="ECO:0000256" key="6">
    <source>
        <dbReference type="SAM" id="MobiDB-lite"/>
    </source>
</evidence>
<dbReference type="RefSeq" id="XP_013407725.1">
    <property type="nucleotide sequence ID" value="XM_013552271.1"/>
</dbReference>
<dbReference type="InterPro" id="IPR000159">
    <property type="entry name" value="RA_dom"/>
</dbReference>
<dbReference type="Pfam" id="PF00169">
    <property type="entry name" value="PH"/>
    <property type="match status" value="1"/>
</dbReference>
<dbReference type="PROSITE" id="PS50001">
    <property type="entry name" value="SH2"/>
    <property type="match status" value="1"/>
</dbReference>
<sequence>MAGPQSGELHHFNKTGVGTPGHQHHLHHHHHHHHHQPHHHHLMHHDNISDSTEQLVPTDDIDLDALINDLHASCVTNVPNTGSKSEDHGPSDLWPAPPPPLPGANHEEGGRRNMPLPPPPSSVAFHNVGFHSEHGNQGIKRHMSLPIKERTVNPFPELVESPVLPSSAYINNVISGSSPRSGMESPLLGGSSQSSSRSMTPPHHKNSEMETEWRGQLLRTASERLAGKAVQRKVLLNIYNQDSSYKTVPINEYSNVWDLCYLLVMKNHAMEDKNWMLVEHLTKLNLERGLEDHELILPLYDQWKNNENNKFYFRKDFRKYDLFQNPAQYYPDHLVDTEEDLVGISKKAEIQKKMLLQNLFSESDRVPDMQGFLHVKDAGKKSWKKMFFLLRGSGLYYSTKGTSKDPRHLVTFSQLTDCNVYLCLSAKKTFHAPTDFAFCLKPSEDVEDPKDLKCLCAEDEKSRIRWVAGLRFVKFGSKLRENYKTAMRREEKAKLAENGHGLPGQKNDVKSRVAMDFTGHKGRVIDDPNEAIGVAIEEGQHWRRKIARPSSSPRMPCTPVTASSPTAFHHHAFVRTGSSPPSDTMHNQTKTVSYGITSGVHMTQPWFHSGVTRDEAVAAIMKHGCIDGVYLVRESHKIPGVYVLSFAHNQKVRHYQISPLEHEGQLYYTLDEGRTKFLDLIQLVEFYKVNAAGLPTPLTHYVTELV</sequence>
<feature type="compositionally biased region" description="Basic residues" evidence="6">
    <location>
        <begin position="22"/>
        <end position="43"/>
    </location>
</feature>
<dbReference type="SMART" id="SM00252">
    <property type="entry name" value="SH2"/>
    <property type="match status" value="1"/>
</dbReference>
<gene>
    <name evidence="11 12" type="primary">LOC106171804</name>
</gene>
<keyword evidence="10" id="KW-1185">Reference proteome</keyword>
<dbReference type="InterPro" id="IPR039665">
    <property type="entry name" value="PH_APBB1IP"/>
</dbReference>
<reference evidence="11 12" key="1">
    <citation type="submission" date="2025-04" db="UniProtKB">
        <authorList>
            <consortium name="RefSeq"/>
        </authorList>
    </citation>
    <scope>IDENTIFICATION</scope>
    <source>
        <tissue evidence="11 12">Gonads</tissue>
    </source>
</reference>
<dbReference type="GO" id="GO:0007165">
    <property type="term" value="P:signal transduction"/>
    <property type="evidence" value="ECO:0007669"/>
    <property type="project" value="InterPro"/>
</dbReference>